<evidence type="ECO:0000313" key="1">
    <source>
        <dbReference type="EMBL" id="MBK1880727.1"/>
    </source>
</evidence>
<organism evidence="1 2">
    <name type="scientific">Pelagicoccus mobilis</name>
    <dbReference type="NCBI Taxonomy" id="415221"/>
    <lineage>
        <taxon>Bacteria</taxon>
        <taxon>Pseudomonadati</taxon>
        <taxon>Verrucomicrobiota</taxon>
        <taxon>Opitutia</taxon>
        <taxon>Puniceicoccales</taxon>
        <taxon>Pelagicoccaceae</taxon>
        <taxon>Pelagicoccus</taxon>
    </lineage>
</organism>
<name>A0A934S1Q4_9BACT</name>
<sequence>MKIRKKGLLAITAATLVLGAWAFLGVYQDREFSDYYLFTKHKPSLKFYFYAPVGESEKKVEDLPELERKEELAFVEYIHEGRGYERKIYLFSL</sequence>
<dbReference type="Proteomes" id="UP000617628">
    <property type="component" value="Unassembled WGS sequence"/>
</dbReference>
<dbReference type="RefSeq" id="WP_200359998.1">
    <property type="nucleotide sequence ID" value="NZ_JAENIL010000129.1"/>
</dbReference>
<protein>
    <submittedName>
        <fullName evidence="1">Uncharacterized protein</fullName>
    </submittedName>
</protein>
<reference evidence="1" key="1">
    <citation type="submission" date="2021-01" db="EMBL/GenBank/DDBJ databases">
        <title>Modified the classification status of verrucomicrobia.</title>
        <authorList>
            <person name="Feng X."/>
        </authorList>
    </citation>
    <scope>NUCLEOTIDE SEQUENCE</scope>
    <source>
        <strain evidence="1">KCTC 13126</strain>
    </source>
</reference>
<evidence type="ECO:0000313" key="2">
    <source>
        <dbReference type="Proteomes" id="UP000617628"/>
    </source>
</evidence>
<proteinExistence type="predicted"/>
<accession>A0A934S1Q4</accession>
<gene>
    <name evidence="1" type="ORF">JIN87_27845</name>
</gene>
<comment type="caution">
    <text evidence="1">The sequence shown here is derived from an EMBL/GenBank/DDBJ whole genome shotgun (WGS) entry which is preliminary data.</text>
</comment>
<dbReference type="EMBL" id="JAENIL010000129">
    <property type="protein sequence ID" value="MBK1880727.1"/>
    <property type="molecule type" value="Genomic_DNA"/>
</dbReference>
<keyword evidence="2" id="KW-1185">Reference proteome</keyword>
<dbReference type="AlphaFoldDB" id="A0A934S1Q4"/>